<dbReference type="Proteomes" id="UP001501736">
    <property type="component" value="Unassembled WGS sequence"/>
</dbReference>
<keyword evidence="2" id="KW-0472">Membrane</keyword>
<keyword evidence="4" id="KW-1185">Reference proteome</keyword>
<feature type="transmembrane region" description="Helical" evidence="2">
    <location>
        <begin position="137"/>
        <end position="157"/>
    </location>
</feature>
<evidence type="ECO:0000313" key="3">
    <source>
        <dbReference type="EMBL" id="GAA3280409.1"/>
    </source>
</evidence>
<feature type="transmembrane region" description="Helical" evidence="2">
    <location>
        <begin position="197"/>
        <end position="217"/>
    </location>
</feature>
<gene>
    <name evidence="3" type="ORF">GCM10020260_04670</name>
</gene>
<keyword evidence="2" id="KW-1133">Transmembrane helix</keyword>
<dbReference type="RefSeq" id="WP_344717730.1">
    <property type="nucleotide sequence ID" value="NZ_BAAAYG010000002.1"/>
</dbReference>
<sequence length="373" mass="40608">MTQTARTTPRRLEDLHRHFRAARGRARDEKWAQAAATALILDDVAEPAVVARLEQLLDTLRASDEPIEELYGPAQHWAEEQLPRLREQGEVTPEIARPRSLREAAVITLVGTAAFSMIFLVVGLLDGAEAISMLPLAAPLGLALAITLLQAVFAAVLRRRSFLVAVGVTVVALGALSTAAGWDLVTLADQATRSLSVWWHLPIAGLAGLLAWGFDHVPDRAAWGRRRATPPATSSPGSAAQAAPLDDHQWLDEAAAALRLRGDISDRRVRRVLAEARAHAEDVGSSLVEEFGSPQTYARRHGPQAGVRPRHRAWWMAGIALVATVPLIDEVITHGTIWHPDLLRWAGLVVLAALATGMAWRASRRERRVTRPA</sequence>
<accession>A0ABP6R7X4</accession>
<feature type="transmembrane region" description="Helical" evidence="2">
    <location>
        <begin position="343"/>
        <end position="362"/>
    </location>
</feature>
<evidence type="ECO:0000313" key="4">
    <source>
        <dbReference type="Proteomes" id="UP001501736"/>
    </source>
</evidence>
<proteinExistence type="predicted"/>
<name>A0ABP6R7X4_9MICC</name>
<keyword evidence="2" id="KW-0812">Transmembrane</keyword>
<evidence type="ECO:0000256" key="2">
    <source>
        <dbReference type="SAM" id="Phobius"/>
    </source>
</evidence>
<feature type="transmembrane region" description="Helical" evidence="2">
    <location>
        <begin position="104"/>
        <end position="125"/>
    </location>
</feature>
<feature type="transmembrane region" description="Helical" evidence="2">
    <location>
        <begin position="313"/>
        <end position="337"/>
    </location>
</feature>
<dbReference type="EMBL" id="BAAAYG010000002">
    <property type="protein sequence ID" value="GAA3280409.1"/>
    <property type="molecule type" value="Genomic_DNA"/>
</dbReference>
<comment type="caution">
    <text evidence="3">The sequence shown here is derived from an EMBL/GenBank/DDBJ whole genome shotgun (WGS) entry which is preliminary data.</text>
</comment>
<evidence type="ECO:0000256" key="1">
    <source>
        <dbReference type="SAM" id="MobiDB-lite"/>
    </source>
</evidence>
<reference evidence="4" key="1">
    <citation type="journal article" date="2019" name="Int. J. Syst. Evol. Microbiol.">
        <title>The Global Catalogue of Microorganisms (GCM) 10K type strain sequencing project: providing services to taxonomists for standard genome sequencing and annotation.</title>
        <authorList>
            <consortium name="The Broad Institute Genomics Platform"/>
            <consortium name="The Broad Institute Genome Sequencing Center for Infectious Disease"/>
            <person name="Wu L."/>
            <person name="Ma J."/>
        </authorList>
    </citation>
    <scope>NUCLEOTIDE SEQUENCE [LARGE SCALE GENOMIC DNA]</scope>
    <source>
        <strain evidence="4">JCM 11483</strain>
    </source>
</reference>
<protein>
    <submittedName>
        <fullName evidence="3">Uncharacterized protein</fullName>
    </submittedName>
</protein>
<organism evidence="3 4">
    <name type="scientific">Nesterenkonia halobia</name>
    <dbReference type="NCBI Taxonomy" id="37922"/>
    <lineage>
        <taxon>Bacteria</taxon>
        <taxon>Bacillati</taxon>
        <taxon>Actinomycetota</taxon>
        <taxon>Actinomycetes</taxon>
        <taxon>Micrococcales</taxon>
        <taxon>Micrococcaceae</taxon>
        <taxon>Nesterenkonia</taxon>
    </lineage>
</organism>
<feature type="region of interest" description="Disordered" evidence="1">
    <location>
        <begin position="225"/>
        <end position="244"/>
    </location>
</feature>
<feature type="transmembrane region" description="Helical" evidence="2">
    <location>
        <begin position="162"/>
        <end position="185"/>
    </location>
</feature>